<dbReference type="Proteomes" id="UP001287356">
    <property type="component" value="Unassembled WGS sequence"/>
</dbReference>
<keyword evidence="3" id="KW-1185">Reference proteome</keyword>
<name>A0AAE0NME1_9PEZI</name>
<protein>
    <submittedName>
        <fullName evidence="2">Uncharacterized protein</fullName>
    </submittedName>
</protein>
<feature type="region of interest" description="Disordered" evidence="1">
    <location>
        <begin position="64"/>
        <end position="124"/>
    </location>
</feature>
<dbReference type="Gene3D" id="3.40.50.300">
    <property type="entry name" value="P-loop containing nucleotide triphosphate hydrolases"/>
    <property type="match status" value="1"/>
</dbReference>
<dbReference type="InterPro" id="IPR027417">
    <property type="entry name" value="P-loop_NTPase"/>
</dbReference>
<accession>A0AAE0NME1</accession>
<evidence type="ECO:0000256" key="1">
    <source>
        <dbReference type="SAM" id="MobiDB-lite"/>
    </source>
</evidence>
<comment type="caution">
    <text evidence="2">The sequence shown here is derived from an EMBL/GenBank/DDBJ whole genome shotgun (WGS) entry which is preliminary data.</text>
</comment>
<dbReference type="EMBL" id="JAULSN010000001">
    <property type="protein sequence ID" value="KAK3384060.1"/>
    <property type="molecule type" value="Genomic_DNA"/>
</dbReference>
<evidence type="ECO:0000313" key="3">
    <source>
        <dbReference type="Proteomes" id="UP001287356"/>
    </source>
</evidence>
<proteinExistence type="predicted"/>
<reference evidence="2" key="1">
    <citation type="journal article" date="2023" name="Mol. Phylogenet. Evol.">
        <title>Genome-scale phylogeny and comparative genomics of the fungal order Sordariales.</title>
        <authorList>
            <person name="Hensen N."/>
            <person name="Bonometti L."/>
            <person name="Westerberg I."/>
            <person name="Brannstrom I.O."/>
            <person name="Guillou S."/>
            <person name="Cros-Aarteil S."/>
            <person name="Calhoun S."/>
            <person name="Haridas S."/>
            <person name="Kuo A."/>
            <person name="Mondo S."/>
            <person name="Pangilinan J."/>
            <person name="Riley R."/>
            <person name="LaButti K."/>
            <person name="Andreopoulos B."/>
            <person name="Lipzen A."/>
            <person name="Chen C."/>
            <person name="Yan M."/>
            <person name="Daum C."/>
            <person name="Ng V."/>
            <person name="Clum A."/>
            <person name="Steindorff A."/>
            <person name="Ohm R.A."/>
            <person name="Martin F."/>
            <person name="Silar P."/>
            <person name="Natvig D.O."/>
            <person name="Lalanne C."/>
            <person name="Gautier V."/>
            <person name="Ament-Velasquez S.L."/>
            <person name="Kruys A."/>
            <person name="Hutchinson M.I."/>
            <person name="Powell A.J."/>
            <person name="Barry K."/>
            <person name="Miller A.N."/>
            <person name="Grigoriev I.V."/>
            <person name="Debuchy R."/>
            <person name="Gladieux P."/>
            <person name="Hiltunen Thoren M."/>
            <person name="Johannesson H."/>
        </authorList>
    </citation>
    <scope>NUCLEOTIDE SEQUENCE</scope>
    <source>
        <strain evidence="2">CBS 958.72</strain>
    </source>
</reference>
<organism evidence="2 3">
    <name type="scientific">Lasiosphaeria ovina</name>
    <dbReference type="NCBI Taxonomy" id="92902"/>
    <lineage>
        <taxon>Eukaryota</taxon>
        <taxon>Fungi</taxon>
        <taxon>Dikarya</taxon>
        <taxon>Ascomycota</taxon>
        <taxon>Pezizomycotina</taxon>
        <taxon>Sordariomycetes</taxon>
        <taxon>Sordariomycetidae</taxon>
        <taxon>Sordariales</taxon>
        <taxon>Lasiosphaeriaceae</taxon>
        <taxon>Lasiosphaeria</taxon>
    </lineage>
</organism>
<gene>
    <name evidence="2" type="ORF">B0T24DRAFT_588658</name>
</gene>
<sequence>MENGIKFTGLMYIQSMTTNRVRGSNRQKLKMFRELTGDDNMDNVVVLTTFWDSPGDMLQRERLEAEIQPREERQRRENDQAVMRAQHEAANRRMRELEEKLKIAEPEARTRKAESEARARKEAE</sequence>
<dbReference type="AlphaFoldDB" id="A0AAE0NME1"/>
<evidence type="ECO:0000313" key="2">
    <source>
        <dbReference type="EMBL" id="KAK3384060.1"/>
    </source>
</evidence>
<reference evidence="2" key="2">
    <citation type="submission" date="2023-06" db="EMBL/GenBank/DDBJ databases">
        <authorList>
            <consortium name="Lawrence Berkeley National Laboratory"/>
            <person name="Haridas S."/>
            <person name="Hensen N."/>
            <person name="Bonometti L."/>
            <person name="Westerberg I."/>
            <person name="Brannstrom I.O."/>
            <person name="Guillou S."/>
            <person name="Cros-Aarteil S."/>
            <person name="Calhoun S."/>
            <person name="Kuo A."/>
            <person name="Mondo S."/>
            <person name="Pangilinan J."/>
            <person name="Riley R."/>
            <person name="Labutti K."/>
            <person name="Andreopoulos B."/>
            <person name="Lipzen A."/>
            <person name="Chen C."/>
            <person name="Yanf M."/>
            <person name="Daum C."/>
            <person name="Ng V."/>
            <person name="Clum A."/>
            <person name="Steindorff A."/>
            <person name="Ohm R."/>
            <person name="Martin F."/>
            <person name="Silar P."/>
            <person name="Natvig D."/>
            <person name="Lalanne C."/>
            <person name="Gautier V."/>
            <person name="Ament-Velasquez S.L."/>
            <person name="Kruys A."/>
            <person name="Hutchinson M.I."/>
            <person name="Powell A.J."/>
            <person name="Barry K."/>
            <person name="Miller A.N."/>
            <person name="Grigoriev I.V."/>
            <person name="Debuchy R."/>
            <person name="Gladieux P."/>
            <person name="Thoren M.H."/>
            <person name="Johannesson H."/>
        </authorList>
    </citation>
    <scope>NUCLEOTIDE SEQUENCE</scope>
    <source>
        <strain evidence="2">CBS 958.72</strain>
    </source>
</reference>